<gene>
    <name evidence="1" type="ORF">SAMN05446037_100641</name>
</gene>
<organism evidence="1 2">
    <name type="scientific">Anaerovirgula multivorans</name>
    <dbReference type="NCBI Taxonomy" id="312168"/>
    <lineage>
        <taxon>Bacteria</taxon>
        <taxon>Bacillati</taxon>
        <taxon>Bacillota</taxon>
        <taxon>Clostridia</taxon>
        <taxon>Peptostreptococcales</taxon>
        <taxon>Natronincolaceae</taxon>
        <taxon>Anaerovirgula</taxon>
    </lineage>
</organism>
<evidence type="ECO:0000313" key="2">
    <source>
        <dbReference type="Proteomes" id="UP000198304"/>
    </source>
</evidence>
<dbReference type="EMBL" id="FZOJ01000006">
    <property type="protein sequence ID" value="SNS21113.1"/>
    <property type="molecule type" value="Genomic_DNA"/>
</dbReference>
<dbReference type="Proteomes" id="UP000198304">
    <property type="component" value="Unassembled WGS sequence"/>
</dbReference>
<keyword evidence="2" id="KW-1185">Reference proteome</keyword>
<name>A0A239CP56_9FIRM</name>
<sequence length="78" mass="8971">MVANLEGGSFNKFIIFKCEDADKYLPLHDKIDLVHIQRQINEGKAVQGKKDNTYLIINTDEPYADEVIDIMKKHGHWG</sequence>
<dbReference type="AlphaFoldDB" id="A0A239CP56"/>
<proteinExistence type="predicted"/>
<reference evidence="2" key="1">
    <citation type="submission" date="2017-06" db="EMBL/GenBank/DDBJ databases">
        <authorList>
            <person name="Varghese N."/>
            <person name="Submissions S."/>
        </authorList>
    </citation>
    <scope>NUCLEOTIDE SEQUENCE [LARGE SCALE GENOMIC DNA]</scope>
    <source>
        <strain evidence="2">SCA</strain>
    </source>
</reference>
<evidence type="ECO:0000313" key="1">
    <source>
        <dbReference type="EMBL" id="SNS21113.1"/>
    </source>
</evidence>
<accession>A0A239CP56</accession>
<protein>
    <submittedName>
        <fullName evidence="1">Uncharacterized protein</fullName>
    </submittedName>
</protein>